<dbReference type="AlphaFoldDB" id="A0A814RDB3"/>
<feature type="region of interest" description="Disordered" evidence="2">
    <location>
        <begin position="125"/>
        <end position="144"/>
    </location>
</feature>
<evidence type="ECO:0000313" key="4">
    <source>
        <dbReference type="Proteomes" id="UP000663852"/>
    </source>
</evidence>
<proteinExistence type="predicted"/>
<evidence type="ECO:0000256" key="1">
    <source>
        <dbReference type="SAM" id="Coils"/>
    </source>
</evidence>
<dbReference type="EMBL" id="CAJNOJ010000109">
    <property type="protein sequence ID" value="CAF1130702.1"/>
    <property type="molecule type" value="Genomic_DNA"/>
</dbReference>
<keyword evidence="1" id="KW-0175">Coiled coil</keyword>
<protein>
    <submittedName>
        <fullName evidence="3">Uncharacterized protein</fullName>
    </submittedName>
</protein>
<gene>
    <name evidence="3" type="ORF">EDS130_LOCUS21562</name>
</gene>
<reference evidence="3" key="1">
    <citation type="submission" date="2021-02" db="EMBL/GenBank/DDBJ databases">
        <authorList>
            <person name="Nowell W R."/>
        </authorList>
    </citation>
    <scope>NUCLEOTIDE SEQUENCE</scope>
</reference>
<accession>A0A814RDB3</accession>
<organism evidence="3 4">
    <name type="scientific">Adineta ricciae</name>
    <name type="common">Rotifer</name>
    <dbReference type="NCBI Taxonomy" id="249248"/>
    <lineage>
        <taxon>Eukaryota</taxon>
        <taxon>Metazoa</taxon>
        <taxon>Spiralia</taxon>
        <taxon>Gnathifera</taxon>
        <taxon>Rotifera</taxon>
        <taxon>Eurotatoria</taxon>
        <taxon>Bdelloidea</taxon>
        <taxon>Adinetida</taxon>
        <taxon>Adinetidae</taxon>
        <taxon>Adineta</taxon>
    </lineage>
</organism>
<name>A0A814RDB3_ADIRI</name>
<sequence>MASSRNLRRMNDLTVVSKMESSNFHPTSLCSDRASIDGNQQLSQRLKTLEDLCQKQNIHIQECNKKIEKFEKQIQELEDKVIELQQCNSYKKESRIERSVQTNNDISNPPTLQLRPAYFLRVRNETKDEDAIKRTGKKEATGEL</sequence>
<dbReference type="Proteomes" id="UP000663852">
    <property type="component" value="Unassembled WGS sequence"/>
</dbReference>
<comment type="caution">
    <text evidence="3">The sequence shown here is derived from an EMBL/GenBank/DDBJ whole genome shotgun (WGS) entry which is preliminary data.</text>
</comment>
<feature type="coiled-coil region" evidence="1">
    <location>
        <begin position="39"/>
        <end position="87"/>
    </location>
</feature>
<evidence type="ECO:0000256" key="2">
    <source>
        <dbReference type="SAM" id="MobiDB-lite"/>
    </source>
</evidence>
<evidence type="ECO:0000313" key="3">
    <source>
        <dbReference type="EMBL" id="CAF1130702.1"/>
    </source>
</evidence>